<dbReference type="EMBL" id="JWIN03000008">
    <property type="protein sequence ID" value="KAB1275304.1"/>
    <property type="molecule type" value="Genomic_DNA"/>
</dbReference>
<dbReference type="GO" id="GO:0005858">
    <property type="term" value="C:axonemal dynein complex"/>
    <property type="evidence" value="ECO:0007669"/>
    <property type="project" value="InterPro"/>
</dbReference>
<dbReference type="PANTHER" id="PTHR21625:SF1">
    <property type="entry name" value="DYNEIN REGULATORY COMPLEX PROTEIN 1"/>
    <property type="match status" value="1"/>
</dbReference>
<protein>
    <submittedName>
        <fullName evidence="1">Dynein regulatory complex protein 1</fullName>
    </submittedName>
</protein>
<evidence type="ECO:0000313" key="2">
    <source>
        <dbReference type="Proteomes" id="UP000299084"/>
    </source>
</evidence>
<comment type="caution">
    <text evidence="1">The sequence shown here is derived from an EMBL/GenBank/DDBJ whole genome shotgun (WGS) entry which is preliminary data.</text>
</comment>
<keyword evidence="2" id="KW-1185">Reference proteome</keyword>
<name>A0A5N4DWE6_CAMDR</name>
<proteinExistence type="predicted"/>
<reference evidence="1 2" key="1">
    <citation type="journal article" date="2019" name="Mol. Ecol. Resour.">
        <title>Improving Illumina assemblies with Hi-C and long reads: an example with the North African dromedary.</title>
        <authorList>
            <person name="Elbers J.P."/>
            <person name="Rogers M.F."/>
            <person name="Perelman P.L."/>
            <person name="Proskuryakova A.A."/>
            <person name="Serdyukova N.A."/>
            <person name="Johnson W.E."/>
            <person name="Horin P."/>
            <person name="Corander J."/>
            <person name="Murphy D."/>
            <person name="Burger P.A."/>
        </authorList>
    </citation>
    <scope>NUCLEOTIDE SEQUENCE [LARGE SCALE GENOMIC DNA]</scope>
    <source>
        <strain evidence="1">Drom800</strain>
        <tissue evidence="1">Blood</tissue>
    </source>
</reference>
<dbReference type="PANTHER" id="PTHR21625">
    <property type="entry name" value="NYD-SP28 PROTEIN"/>
    <property type="match status" value="1"/>
</dbReference>
<dbReference type="GO" id="GO:0003352">
    <property type="term" value="P:regulation of cilium movement"/>
    <property type="evidence" value="ECO:0007669"/>
    <property type="project" value="TreeGrafter"/>
</dbReference>
<dbReference type="GO" id="GO:0060285">
    <property type="term" value="P:cilium-dependent cell motility"/>
    <property type="evidence" value="ECO:0007669"/>
    <property type="project" value="TreeGrafter"/>
</dbReference>
<evidence type="ECO:0000313" key="1">
    <source>
        <dbReference type="EMBL" id="KAB1275304.1"/>
    </source>
</evidence>
<organism evidence="1 2">
    <name type="scientific">Camelus dromedarius</name>
    <name type="common">Dromedary</name>
    <name type="synonym">Arabian camel</name>
    <dbReference type="NCBI Taxonomy" id="9838"/>
    <lineage>
        <taxon>Eukaryota</taxon>
        <taxon>Metazoa</taxon>
        <taxon>Chordata</taxon>
        <taxon>Craniata</taxon>
        <taxon>Vertebrata</taxon>
        <taxon>Euteleostomi</taxon>
        <taxon>Mammalia</taxon>
        <taxon>Eutheria</taxon>
        <taxon>Laurasiatheria</taxon>
        <taxon>Artiodactyla</taxon>
        <taxon>Tylopoda</taxon>
        <taxon>Camelidae</taxon>
        <taxon>Camelus</taxon>
    </lineage>
</organism>
<gene>
    <name evidence="1" type="ORF">Cadr_000009854</name>
</gene>
<sequence>MLSAQQVHCAGLIEDKSQLINESDDICLLLEWMEEQVKNVMRSFHQERCHIEALRIENEDDLLIHPSDILKILQAFVMGLRKPRALRVPVKLLKVVCNDSKDPEYWKALSTVLPPTKQSLWAAVFTALEKCHWDNLSTAWQEEESRLLLQR</sequence>
<dbReference type="GO" id="GO:0070286">
    <property type="term" value="P:axonemal dynein complex assembly"/>
    <property type="evidence" value="ECO:0007669"/>
    <property type="project" value="InterPro"/>
</dbReference>
<accession>A0A5N4DWE6</accession>
<dbReference type="InterPro" id="IPR039750">
    <property type="entry name" value="DRC1/DRC2"/>
</dbReference>
<dbReference type="Proteomes" id="UP000299084">
    <property type="component" value="Unassembled WGS sequence"/>
</dbReference>
<dbReference type="AlphaFoldDB" id="A0A5N4DWE6"/>